<evidence type="ECO:0000256" key="5">
    <source>
        <dbReference type="ARBA" id="ARBA00022989"/>
    </source>
</evidence>
<dbReference type="AlphaFoldDB" id="A0A6A8D642"/>
<dbReference type="InterPro" id="IPR050445">
    <property type="entry name" value="Bact_polysacc_biosynth/exp"/>
</dbReference>
<evidence type="ECO:0000256" key="1">
    <source>
        <dbReference type="ARBA" id="ARBA00004651"/>
    </source>
</evidence>
<accession>A0A6A8D642</accession>
<evidence type="ECO:0000313" key="11">
    <source>
        <dbReference type="Proteomes" id="UP000799092"/>
    </source>
</evidence>
<dbReference type="GO" id="GO:0004713">
    <property type="term" value="F:protein tyrosine kinase activity"/>
    <property type="evidence" value="ECO:0007669"/>
    <property type="project" value="TreeGrafter"/>
</dbReference>
<evidence type="ECO:0000256" key="3">
    <source>
        <dbReference type="ARBA" id="ARBA00022475"/>
    </source>
</evidence>
<dbReference type="GO" id="GO:0005886">
    <property type="term" value="C:plasma membrane"/>
    <property type="evidence" value="ECO:0007669"/>
    <property type="project" value="UniProtKB-SubCell"/>
</dbReference>
<name>A0A6A8D642_9BACI</name>
<feature type="domain" description="Polysaccharide chain length determinant N-terminal" evidence="8">
    <location>
        <begin position="3"/>
        <end position="93"/>
    </location>
</feature>
<dbReference type="OrthoDB" id="2360475at2"/>
<comment type="similarity">
    <text evidence="2">Belongs to the CpsC/CapA family.</text>
</comment>
<dbReference type="EMBL" id="WJNG01000001">
    <property type="protein sequence ID" value="MRH41245.1"/>
    <property type="molecule type" value="Genomic_DNA"/>
</dbReference>
<proteinExistence type="inferred from homology"/>
<dbReference type="Proteomes" id="UP000799092">
    <property type="component" value="Unassembled WGS sequence"/>
</dbReference>
<keyword evidence="6 7" id="KW-0472">Membrane</keyword>
<gene>
    <name evidence="10" type="ORF">GH741_00990</name>
</gene>
<keyword evidence="5 7" id="KW-1133">Transmembrane helix</keyword>
<evidence type="ECO:0000259" key="8">
    <source>
        <dbReference type="Pfam" id="PF02706"/>
    </source>
</evidence>
<feature type="transmembrane region" description="Helical" evidence="7">
    <location>
        <begin position="170"/>
        <end position="191"/>
    </location>
</feature>
<protein>
    <submittedName>
        <fullName evidence="10">Capsular biosynthesis protein</fullName>
    </submittedName>
</protein>
<dbReference type="RefSeq" id="WP_153734907.1">
    <property type="nucleotide sequence ID" value="NZ_WJNG01000001.1"/>
</dbReference>
<evidence type="ECO:0000259" key="9">
    <source>
        <dbReference type="Pfam" id="PF13807"/>
    </source>
</evidence>
<reference evidence="10" key="1">
    <citation type="submission" date="2019-11" db="EMBL/GenBank/DDBJ databases">
        <authorList>
            <person name="Li J."/>
        </authorList>
    </citation>
    <scope>NUCLEOTIDE SEQUENCE</scope>
    <source>
        <strain evidence="10">B6B</strain>
    </source>
</reference>
<comment type="caution">
    <text evidence="10">The sequence shown here is derived from an EMBL/GenBank/DDBJ whole genome shotgun (WGS) entry which is preliminary data.</text>
</comment>
<feature type="domain" description="Tyrosine-protein kinase G-rich" evidence="9">
    <location>
        <begin position="146"/>
        <end position="190"/>
    </location>
</feature>
<evidence type="ECO:0000256" key="7">
    <source>
        <dbReference type="SAM" id="Phobius"/>
    </source>
</evidence>
<evidence type="ECO:0000256" key="4">
    <source>
        <dbReference type="ARBA" id="ARBA00022692"/>
    </source>
</evidence>
<organism evidence="10 11">
    <name type="scientific">Aquibacillus halophilus</name>
    <dbReference type="NCBI Taxonomy" id="930132"/>
    <lineage>
        <taxon>Bacteria</taxon>
        <taxon>Bacillati</taxon>
        <taxon>Bacillota</taxon>
        <taxon>Bacilli</taxon>
        <taxon>Bacillales</taxon>
        <taxon>Bacillaceae</taxon>
        <taxon>Aquibacillus</taxon>
    </lineage>
</organism>
<feature type="transmembrane region" description="Helical" evidence="7">
    <location>
        <begin position="18"/>
        <end position="40"/>
    </location>
</feature>
<dbReference type="Pfam" id="PF02706">
    <property type="entry name" value="Wzz"/>
    <property type="match status" value="1"/>
</dbReference>
<keyword evidence="3" id="KW-1003">Cell membrane</keyword>
<dbReference type="InterPro" id="IPR032807">
    <property type="entry name" value="GNVR"/>
</dbReference>
<dbReference type="PANTHER" id="PTHR32309:SF13">
    <property type="entry name" value="FERRIC ENTEROBACTIN TRANSPORT PROTEIN FEPE"/>
    <property type="match status" value="1"/>
</dbReference>
<sequence>MEETISLKEIFEVIKKRLLLIILLMVGAAGISAIVSFFILTPTYEASSQFLVKQDAQANMEYNSADIRTSLELINTYNDIIKSPRILDVVAEEIGAPLSSEAIQISSGQNSQVVTVTVTDTDPSMAAEIANTTVEVFQDEVPILLNVNNVNILTEAVVPANPQPVNPKPLLNIAIGLVLGLMVGVGLAFLLEYLDNTIKNQTDIENKLELPVLGVIPHIKEDDIITSQFNPAVKKRRGRGDFDGQKKKTV</sequence>
<keyword evidence="4 7" id="KW-0812">Transmembrane</keyword>
<keyword evidence="11" id="KW-1185">Reference proteome</keyword>
<evidence type="ECO:0000313" key="10">
    <source>
        <dbReference type="EMBL" id="MRH41245.1"/>
    </source>
</evidence>
<dbReference type="Pfam" id="PF13807">
    <property type="entry name" value="GNVR"/>
    <property type="match status" value="1"/>
</dbReference>
<dbReference type="PANTHER" id="PTHR32309">
    <property type="entry name" value="TYROSINE-PROTEIN KINASE"/>
    <property type="match status" value="1"/>
</dbReference>
<evidence type="ECO:0000256" key="6">
    <source>
        <dbReference type="ARBA" id="ARBA00023136"/>
    </source>
</evidence>
<comment type="subcellular location">
    <subcellularLocation>
        <location evidence="1">Cell membrane</location>
        <topology evidence="1">Multi-pass membrane protein</topology>
    </subcellularLocation>
</comment>
<evidence type="ECO:0000256" key="2">
    <source>
        <dbReference type="ARBA" id="ARBA00006683"/>
    </source>
</evidence>
<dbReference type="InterPro" id="IPR003856">
    <property type="entry name" value="LPS_length_determ_N"/>
</dbReference>